<dbReference type="AlphaFoldDB" id="A0A4R5XVT1"/>
<name>A0A4R5XVT1_9MICC</name>
<comment type="caution">
    <text evidence="1">The sequence shown here is derived from an EMBL/GenBank/DDBJ whole genome shotgun (WGS) entry which is preliminary data.</text>
</comment>
<gene>
    <name evidence="1" type="ORF">E2R57_15355</name>
</gene>
<dbReference type="STRING" id="683150.G205_12245"/>
<dbReference type="RefSeq" id="WP_133350478.1">
    <property type="nucleotide sequence ID" value="NZ_SMZQ01000008.1"/>
</dbReference>
<proteinExistence type="predicted"/>
<dbReference type="OrthoDB" id="4955040at2"/>
<dbReference type="EMBL" id="SMZQ01000008">
    <property type="protein sequence ID" value="TDL35914.1"/>
    <property type="molecule type" value="Genomic_DNA"/>
</dbReference>
<evidence type="ECO:0000313" key="2">
    <source>
        <dbReference type="Proteomes" id="UP000294621"/>
    </source>
</evidence>
<accession>A0A4R5XVT1</accession>
<dbReference type="Proteomes" id="UP000294621">
    <property type="component" value="Unassembled WGS sequence"/>
</dbReference>
<organism evidence="1 2">
    <name type="scientific">Arthrobacter nitrophenolicus</name>
    <dbReference type="NCBI Taxonomy" id="683150"/>
    <lineage>
        <taxon>Bacteria</taxon>
        <taxon>Bacillati</taxon>
        <taxon>Actinomycetota</taxon>
        <taxon>Actinomycetes</taxon>
        <taxon>Micrococcales</taxon>
        <taxon>Micrococcaceae</taxon>
        <taxon>Arthrobacter</taxon>
    </lineage>
</organism>
<reference evidence="1 2" key="1">
    <citation type="submission" date="2019-03" db="EMBL/GenBank/DDBJ databases">
        <title>Genome Sequencing and Assembly of Various Microbes Isolated from Partially Reclaimed Soil and Acid Mine Drainage (AMD) Site.</title>
        <authorList>
            <person name="Steinbock B."/>
            <person name="Bechtold R."/>
            <person name="Sevigny J.L."/>
            <person name="Thomas D."/>
            <person name="Cuthill L.R."/>
            <person name="Aveiro Johannsen E.J."/>
            <person name="Thomas K."/>
            <person name="Ghosh A."/>
        </authorList>
    </citation>
    <scope>NUCLEOTIDE SEQUENCE [LARGE SCALE GENOMIC DNA]</scope>
    <source>
        <strain evidence="1 2">S-A1</strain>
    </source>
</reference>
<sequence length="100" mass="10629">MGNDLGGSIWGVTAQRSAEVQQLAARLILCEARAEEVLAGFREIQMQEWQSPAGQAYRNTVSLQAAAMRRALESLHEAAGSVASHARAVLASECNYGGPS</sequence>
<evidence type="ECO:0000313" key="1">
    <source>
        <dbReference type="EMBL" id="TDL35914.1"/>
    </source>
</evidence>
<protein>
    <submittedName>
        <fullName evidence="1">Uncharacterized protein</fullName>
    </submittedName>
</protein>